<reference evidence="1 2" key="1">
    <citation type="submission" date="2020-03" db="EMBL/GenBank/DDBJ databases">
        <title>Dissostichus mawsoni Genome sequencing and assembly.</title>
        <authorList>
            <person name="Park H."/>
        </authorList>
    </citation>
    <scope>NUCLEOTIDE SEQUENCE [LARGE SCALE GENOMIC DNA]</scope>
    <source>
        <strain evidence="1">DM0001</strain>
        <tissue evidence="1">Muscle</tissue>
    </source>
</reference>
<proteinExistence type="predicted"/>
<evidence type="ECO:0000313" key="1">
    <source>
        <dbReference type="EMBL" id="KAF3851983.1"/>
    </source>
</evidence>
<sequence length="200" mass="22246">MDVHIRYWDDGCVRARYLGSQFLGHGRAEDLLHHIKALQSKPGSRVGELSVLTFRKECKKGLAAMVKKVQEKSPLKFPVVRHIACLDPTNMSRDPEWCIGKMKSVVQRFLQDKQLAGGVSAELPSKLVTAVDRCLQPLNSHPQVTGGGRGRPQVDGKFTGPHYQACRELLRCGCKKGCSRQCKCVKAAIQYTALCTVVDW</sequence>
<organism evidence="1 2">
    <name type="scientific">Dissostichus mawsoni</name>
    <name type="common">Antarctic cod</name>
    <dbReference type="NCBI Taxonomy" id="36200"/>
    <lineage>
        <taxon>Eukaryota</taxon>
        <taxon>Metazoa</taxon>
        <taxon>Chordata</taxon>
        <taxon>Craniata</taxon>
        <taxon>Vertebrata</taxon>
        <taxon>Euteleostomi</taxon>
        <taxon>Actinopterygii</taxon>
        <taxon>Neopterygii</taxon>
        <taxon>Teleostei</taxon>
        <taxon>Neoteleostei</taxon>
        <taxon>Acanthomorphata</taxon>
        <taxon>Eupercaria</taxon>
        <taxon>Perciformes</taxon>
        <taxon>Notothenioidei</taxon>
        <taxon>Nototheniidae</taxon>
        <taxon>Dissostichus</taxon>
    </lineage>
</organism>
<evidence type="ECO:0000313" key="2">
    <source>
        <dbReference type="Proteomes" id="UP000518266"/>
    </source>
</evidence>
<keyword evidence="2" id="KW-1185">Reference proteome</keyword>
<comment type="caution">
    <text evidence="1">The sequence shown here is derived from an EMBL/GenBank/DDBJ whole genome shotgun (WGS) entry which is preliminary data.</text>
</comment>
<gene>
    <name evidence="1" type="ORF">F7725_005338</name>
</gene>
<dbReference type="OrthoDB" id="8956589at2759"/>
<protein>
    <submittedName>
        <fullName evidence="1">Uncharacterized protein</fullName>
    </submittedName>
</protein>
<dbReference type="Proteomes" id="UP000518266">
    <property type="component" value="Unassembled WGS sequence"/>
</dbReference>
<dbReference type="AlphaFoldDB" id="A0A7J5YS43"/>
<dbReference type="EMBL" id="JAAKFY010000009">
    <property type="protein sequence ID" value="KAF3851983.1"/>
    <property type="molecule type" value="Genomic_DNA"/>
</dbReference>
<name>A0A7J5YS43_DISMA</name>
<feature type="non-terminal residue" evidence="1">
    <location>
        <position position="200"/>
    </location>
</feature>
<accession>A0A7J5YS43</accession>